<protein>
    <submittedName>
        <fullName evidence="1">Uncharacterized protein</fullName>
    </submittedName>
</protein>
<sequence length="91" mass="9533">MEATPETFAVLDGAYWLDAPAGDRAHHAHCENCALLFSDAAPDPLPEGGPDGVLDRVQGALTRAHAGRLRALMLTWSLGTVIAGAASALRR</sequence>
<evidence type="ECO:0000313" key="1">
    <source>
        <dbReference type="EMBL" id="WTU78492.1"/>
    </source>
</evidence>
<dbReference type="AlphaFoldDB" id="A0AAU2K0R5"/>
<accession>A0AAU2K0R5</accession>
<reference evidence="1" key="1">
    <citation type="submission" date="2022-10" db="EMBL/GenBank/DDBJ databases">
        <title>The complete genomes of actinobacterial strains from the NBC collection.</title>
        <authorList>
            <person name="Joergensen T.S."/>
            <person name="Alvarez Arevalo M."/>
            <person name="Sterndorff E.B."/>
            <person name="Faurdal D."/>
            <person name="Vuksanovic O."/>
            <person name="Mourched A.-S."/>
            <person name="Charusanti P."/>
            <person name="Shaw S."/>
            <person name="Blin K."/>
            <person name="Weber T."/>
        </authorList>
    </citation>
    <scope>NUCLEOTIDE SEQUENCE</scope>
    <source>
        <strain evidence="1">NBC_00049</strain>
    </source>
</reference>
<dbReference type="EMBL" id="CP108264">
    <property type="protein sequence ID" value="WTU78492.1"/>
    <property type="molecule type" value="Genomic_DNA"/>
</dbReference>
<organism evidence="1">
    <name type="scientific">Streptomyces sp. NBC_00049</name>
    <dbReference type="NCBI Taxonomy" id="2903617"/>
    <lineage>
        <taxon>Bacteria</taxon>
        <taxon>Bacillati</taxon>
        <taxon>Actinomycetota</taxon>
        <taxon>Actinomycetes</taxon>
        <taxon>Kitasatosporales</taxon>
        <taxon>Streptomycetaceae</taxon>
        <taxon>Streptomyces</taxon>
    </lineage>
</organism>
<gene>
    <name evidence="1" type="ORF">OG327_37195</name>
</gene>
<name>A0AAU2K0R5_9ACTN</name>
<proteinExistence type="predicted"/>